<dbReference type="HOGENOM" id="CLU_015101_1_0_1"/>
<proteinExistence type="predicted"/>
<name>A0A0C3GYG4_OIDMZ</name>
<sequence>MISTTTARGGPSAAGTNWHLRKFENLIAFGDSYTDEGRLGYFWNHGGTPVPIGTVLPFSPVDSDGGIIWDRWVSIYTNATLFDYATAGAVCSNNIVKKYVPGITNPIPDVLGSEIPSFIGDTKYVNPNTGTNTVYGTNRKADNSVYALWIGTNDLGSGSFLTDSTFAGTTIVNYTNCIFEVFDAIYASGGRNFVLMNNAPLQLSPEYGILDGVGPNQYWQDKPSNITAIGYKMWEYTSLVNEIFRLQIPYEVHVSGRFANAGFVLFDTHALLTDIFNNPSHYLNGTSPLDVTNPYHQCNITTGTCENATASFDSYFWWDEVHPSVRVFQIVADAFVNITKGSSKWAQYW</sequence>
<dbReference type="InterPro" id="IPR051058">
    <property type="entry name" value="GDSL_Est/Lipase"/>
</dbReference>
<dbReference type="InParanoid" id="A0A0C3GYG4"/>
<reference evidence="3" key="2">
    <citation type="submission" date="2015-01" db="EMBL/GenBank/DDBJ databases">
        <title>Evolutionary Origins and Diversification of the Mycorrhizal Mutualists.</title>
        <authorList>
            <consortium name="DOE Joint Genome Institute"/>
            <consortium name="Mycorrhizal Genomics Consortium"/>
            <person name="Kohler A."/>
            <person name="Kuo A."/>
            <person name="Nagy L.G."/>
            <person name="Floudas D."/>
            <person name="Copeland A."/>
            <person name="Barry K.W."/>
            <person name="Cichocki N."/>
            <person name="Veneault-Fourrey C."/>
            <person name="LaButti K."/>
            <person name="Lindquist E.A."/>
            <person name="Lipzen A."/>
            <person name="Lundell T."/>
            <person name="Morin E."/>
            <person name="Murat C."/>
            <person name="Riley R."/>
            <person name="Ohm R."/>
            <person name="Sun H."/>
            <person name="Tunlid A."/>
            <person name="Henrissat B."/>
            <person name="Grigoriev I.V."/>
            <person name="Hibbett D.S."/>
            <person name="Martin F."/>
        </authorList>
    </citation>
    <scope>NUCLEOTIDE SEQUENCE [LARGE SCALE GENOMIC DNA]</scope>
    <source>
        <strain evidence="3">Zn</strain>
    </source>
</reference>
<evidence type="ECO:0000256" key="1">
    <source>
        <dbReference type="ARBA" id="ARBA00022801"/>
    </source>
</evidence>
<dbReference type="InterPro" id="IPR001087">
    <property type="entry name" value="GDSL"/>
</dbReference>
<evidence type="ECO:0000313" key="2">
    <source>
        <dbReference type="EMBL" id="KIM95311.1"/>
    </source>
</evidence>
<dbReference type="GO" id="GO:0016788">
    <property type="term" value="F:hydrolase activity, acting on ester bonds"/>
    <property type="evidence" value="ECO:0007669"/>
    <property type="project" value="InterPro"/>
</dbReference>
<gene>
    <name evidence="2" type="ORF">OIDMADRAFT_134336</name>
</gene>
<evidence type="ECO:0000313" key="3">
    <source>
        <dbReference type="Proteomes" id="UP000054321"/>
    </source>
</evidence>
<keyword evidence="1" id="KW-0378">Hydrolase</keyword>
<dbReference type="Pfam" id="PF00657">
    <property type="entry name" value="Lipase_GDSL"/>
    <property type="match status" value="1"/>
</dbReference>
<dbReference type="InterPro" id="IPR036514">
    <property type="entry name" value="SGNH_hydro_sf"/>
</dbReference>
<dbReference type="AlphaFoldDB" id="A0A0C3GYG4"/>
<reference evidence="2 3" key="1">
    <citation type="submission" date="2014-04" db="EMBL/GenBank/DDBJ databases">
        <authorList>
            <consortium name="DOE Joint Genome Institute"/>
            <person name="Kuo A."/>
            <person name="Martino E."/>
            <person name="Perotto S."/>
            <person name="Kohler A."/>
            <person name="Nagy L.G."/>
            <person name="Floudas D."/>
            <person name="Copeland A."/>
            <person name="Barry K.W."/>
            <person name="Cichocki N."/>
            <person name="Veneault-Fourrey C."/>
            <person name="LaButti K."/>
            <person name="Lindquist E.A."/>
            <person name="Lipzen A."/>
            <person name="Lundell T."/>
            <person name="Morin E."/>
            <person name="Murat C."/>
            <person name="Sun H."/>
            <person name="Tunlid A."/>
            <person name="Henrissat B."/>
            <person name="Grigoriev I.V."/>
            <person name="Hibbett D.S."/>
            <person name="Martin F."/>
            <person name="Nordberg H.P."/>
            <person name="Cantor M.N."/>
            <person name="Hua S.X."/>
        </authorList>
    </citation>
    <scope>NUCLEOTIDE SEQUENCE [LARGE SCALE GENOMIC DNA]</scope>
    <source>
        <strain evidence="2 3">Zn</strain>
    </source>
</reference>
<dbReference type="PANTHER" id="PTHR45648:SF22">
    <property type="entry name" value="GDSL LIPASE_ACYLHYDROLASE FAMILY PROTEIN (AFU_ORTHOLOGUE AFUA_4G14700)"/>
    <property type="match status" value="1"/>
</dbReference>
<dbReference type="SUPFAM" id="SSF52266">
    <property type="entry name" value="SGNH hydrolase"/>
    <property type="match status" value="1"/>
</dbReference>
<organism evidence="2 3">
    <name type="scientific">Oidiodendron maius (strain Zn)</name>
    <dbReference type="NCBI Taxonomy" id="913774"/>
    <lineage>
        <taxon>Eukaryota</taxon>
        <taxon>Fungi</taxon>
        <taxon>Dikarya</taxon>
        <taxon>Ascomycota</taxon>
        <taxon>Pezizomycotina</taxon>
        <taxon>Leotiomycetes</taxon>
        <taxon>Leotiomycetes incertae sedis</taxon>
        <taxon>Myxotrichaceae</taxon>
        <taxon>Oidiodendron</taxon>
    </lineage>
</organism>
<keyword evidence="3" id="KW-1185">Reference proteome</keyword>
<protein>
    <submittedName>
        <fullName evidence="2">Carbohydrate esterase family 16 protein</fullName>
    </submittedName>
</protein>
<dbReference type="OrthoDB" id="1600564at2759"/>
<dbReference type="Proteomes" id="UP000054321">
    <property type="component" value="Unassembled WGS sequence"/>
</dbReference>
<accession>A0A0C3GYG4</accession>
<dbReference type="PANTHER" id="PTHR45648">
    <property type="entry name" value="GDSL LIPASE/ACYLHYDROLASE FAMILY PROTEIN (AFU_ORTHOLOGUE AFUA_4G14700)"/>
    <property type="match status" value="1"/>
</dbReference>
<dbReference type="STRING" id="913774.A0A0C3GYG4"/>
<dbReference type="EMBL" id="KN832887">
    <property type="protein sequence ID" value="KIM95311.1"/>
    <property type="molecule type" value="Genomic_DNA"/>
</dbReference>
<dbReference type="Gene3D" id="3.40.50.1110">
    <property type="entry name" value="SGNH hydrolase"/>
    <property type="match status" value="1"/>
</dbReference>